<dbReference type="Gene3D" id="3.40.1190.20">
    <property type="match status" value="1"/>
</dbReference>
<keyword evidence="6" id="KW-0067">ATP-binding</keyword>
<keyword evidence="4" id="KW-0547">Nucleotide-binding</keyword>
<accession>A0A2R6X1B1</accession>
<evidence type="ECO:0000256" key="7">
    <source>
        <dbReference type="ARBA" id="ARBA00023277"/>
    </source>
</evidence>
<comment type="pathway">
    <text evidence="1">Glycan biosynthesis; starch biosynthesis.</text>
</comment>
<protein>
    <recommendedName>
        <fullName evidence="8">fructokinase</fullName>
        <ecNumber evidence="8">2.7.1.4</ecNumber>
    </recommendedName>
</protein>
<dbReference type="InterPro" id="IPR029056">
    <property type="entry name" value="Ribokinase-like"/>
</dbReference>
<evidence type="ECO:0000313" key="13">
    <source>
        <dbReference type="Proteomes" id="UP000244005"/>
    </source>
</evidence>
<evidence type="ECO:0000256" key="6">
    <source>
        <dbReference type="ARBA" id="ARBA00022840"/>
    </source>
</evidence>
<evidence type="ECO:0000256" key="2">
    <source>
        <dbReference type="ARBA" id="ARBA00010688"/>
    </source>
</evidence>
<dbReference type="CDD" id="cd01167">
    <property type="entry name" value="bac_FRK"/>
    <property type="match status" value="1"/>
</dbReference>
<evidence type="ECO:0000256" key="1">
    <source>
        <dbReference type="ARBA" id="ARBA00004727"/>
    </source>
</evidence>
<dbReference type="InterPro" id="IPR002139">
    <property type="entry name" value="Ribo/fructo_kinase"/>
</dbReference>
<name>A0A2R6X1B1_MARPO</name>
<dbReference type="GO" id="GO:0008865">
    <property type="term" value="F:fructokinase activity"/>
    <property type="evidence" value="ECO:0007669"/>
    <property type="project" value="UniProtKB-EC"/>
</dbReference>
<dbReference type="AlphaFoldDB" id="A0A2R6X1B1"/>
<dbReference type="Proteomes" id="UP000244005">
    <property type="component" value="Unassembled WGS sequence"/>
</dbReference>
<dbReference type="SUPFAM" id="SSF53613">
    <property type="entry name" value="Ribokinase-like"/>
    <property type="match status" value="1"/>
</dbReference>
<sequence>MATVFSSSALIAGSTPVTDFARSATSPENHPCSVAHVSSRNFKHKTPSVKSFFSSHVKQSSVLLLSKGGCKQPPLLSHSFLHHNRNSVAALSSHFQEGYKGSKLRGNVARHQGNVKCMAADNGRANQAKPLELVVCFGEMLIDFVPTVGGLSLADAPAFKKAPGGAPANVAVGIARLGGNAAFMGKVGDDEFGYMLVKILEENRVESRGVRFDPGARTALAFVTLREDGEREFMFYRNPSADMLLDVHELDVELIQQATILHYGSISLIAEPCRSAHLKAMEIARKAGVLLSYDPNLRLPLWSSPEAAREGIKSIWDQADIIKISEEEISFLTGGDPYSDEAAMSLWHPNLKLLLVTEGANGCRYYTKDFSGKVKGLTVSPVDTTGAGDAFVGGLLTALVRDLNLFEDETKLREALKFANACGAITTTERGAIPALPDRDTVMRLINRGRESMLSPTPEPYSWQGYTRWRIRTSHSN</sequence>
<dbReference type="GO" id="GO:0005737">
    <property type="term" value="C:cytoplasm"/>
    <property type="evidence" value="ECO:0007669"/>
    <property type="project" value="UniProtKB-ARBA"/>
</dbReference>
<dbReference type="InterPro" id="IPR011611">
    <property type="entry name" value="PfkB_dom"/>
</dbReference>
<dbReference type="GO" id="GO:0005524">
    <property type="term" value="F:ATP binding"/>
    <property type="evidence" value="ECO:0007669"/>
    <property type="project" value="UniProtKB-KW"/>
</dbReference>
<dbReference type="InterPro" id="IPR002173">
    <property type="entry name" value="Carboh/pur_kinase_PfkB_CS"/>
</dbReference>
<dbReference type="OrthoDB" id="415590at2759"/>
<keyword evidence="3 10" id="KW-0808">Transferase</keyword>
<evidence type="ECO:0000256" key="8">
    <source>
        <dbReference type="ARBA" id="ARBA00038887"/>
    </source>
</evidence>
<keyword evidence="13" id="KW-1185">Reference proteome</keyword>
<evidence type="ECO:0000256" key="3">
    <source>
        <dbReference type="ARBA" id="ARBA00022679"/>
    </source>
</evidence>
<feature type="domain" description="Carbohydrate kinase PfkB" evidence="11">
    <location>
        <begin position="132"/>
        <end position="438"/>
    </location>
</feature>
<keyword evidence="7" id="KW-0119">Carbohydrate metabolism</keyword>
<comment type="catalytic activity">
    <reaction evidence="9">
        <text>D-fructose + ATP = D-fructose 6-phosphate + ADP + H(+)</text>
        <dbReference type="Rhea" id="RHEA:16125"/>
        <dbReference type="ChEBI" id="CHEBI:15378"/>
        <dbReference type="ChEBI" id="CHEBI:30616"/>
        <dbReference type="ChEBI" id="CHEBI:37721"/>
        <dbReference type="ChEBI" id="CHEBI:61527"/>
        <dbReference type="ChEBI" id="CHEBI:456216"/>
        <dbReference type="EC" id="2.7.1.4"/>
    </reaction>
</comment>
<evidence type="ECO:0000313" key="12">
    <source>
        <dbReference type="EMBL" id="PTQ39861.1"/>
    </source>
</evidence>
<keyword evidence="5 10" id="KW-0418">Kinase</keyword>
<dbReference type="PRINTS" id="PR00990">
    <property type="entry name" value="RIBOKINASE"/>
</dbReference>
<proteinExistence type="inferred from homology"/>
<dbReference type="FunFam" id="3.40.1190.20:FF:000005">
    <property type="entry name" value="Probable fructokinase-2"/>
    <property type="match status" value="1"/>
</dbReference>
<dbReference type="Pfam" id="PF00294">
    <property type="entry name" value="PfkB"/>
    <property type="match status" value="1"/>
</dbReference>
<dbReference type="PROSITE" id="PS00584">
    <property type="entry name" value="PFKB_KINASES_2"/>
    <property type="match status" value="1"/>
</dbReference>
<dbReference type="GO" id="GO:0006000">
    <property type="term" value="P:fructose metabolic process"/>
    <property type="evidence" value="ECO:0000318"/>
    <property type="project" value="GO_Central"/>
</dbReference>
<evidence type="ECO:0000256" key="9">
    <source>
        <dbReference type="ARBA" id="ARBA00048451"/>
    </source>
</evidence>
<comment type="similarity">
    <text evidence="2 10">Belongs to the carbohydrate kinase PfkB family.</text>
</comment>
<dbReference type="PROSITE" id="PS00583">
    <property type="entry name" value="PFKB_KINASES_1"/>
    <property type="match status" value="1"/>
</dbReference>
<dbReference type="EMBL" id="KZ772715">
    <property type="protein sequence ID" value="PTQ39861.1"/>
    <property type="molecule type" value="Genomic_DNA"/>
</dbReference>
<gene>
    <name evidence="12" type="ORF">MARPO_0043s0096</name>
</gene>
<evidence type="ECO:0000256" key="5">
    <source>
        <dbReference type="ARBA" id="ARBA00022777"/>
    </source>
</evidence>
<dbReference type="InterPro" id="IPR050306">
    <property type="entry name" value="PfkB_Carbo_kinase"/>
</dbReference>
<evidence type="ECO:0000256" key="10">
    <source>
        <dbReference type="RuleBase" id="RU003704"/>
    </source>
</evidence>
<dbReference type="PANTHER" id="PTHR43085:SF1">
    <property type="entry name" value="PSEUDOURIDINE KINASE-RELATED"/>
    <property type="match status" value="1"/>
</dbReference>
<evidence type="ECO:0000259" key="11">
    <source>
        <dbReference type="Pfam" id="PF00294"/>
    </source>
</evidence>
<dbReference type="PANTHER" id="PTHR43085">
    <property type="entry name" value="HEXOKINASE FAMILY MEMBER"/>
    <property type="match status" value="1"/>
</dbReference>
<dbReference type="EC" id="2.7.1.4" evidence="8"/>
<reference evidence="13" key="1">
    <citation type="journal article" date="2017" name="Cell">
        <title>Insights into land plant evolution garnered from the Marchantia polymorpha genome.</title>
        <authorList>
            <person name="Bowman J.L."/>
            <person name="Kohchi T."/>
            <person name="Yamato K.T."/>
            <person name="Jenkins J."/>
            <person name="Shu S."/>
            <person name="Ishizaki K."/>
            <person name="Yamaoka S."/>
            <person name="Nishihama R."/>
            <person name="Nakamura Y."/>
            <person name="Berger F."/>
            <person name="Adam C."/>
            <person name="Aki S.S."/>
            <person name="Althoff F."/>
            <person name="Araki T."/>
            <person name="Arteaga-Vazquez M.A."/>
            <person name="Balasubrmanian S."/>
            <person name="Barry K."/>
            <person name="Bauer D."/>
            <person name="Boehm C.R."/>
            <person name="Briginshaw L."/>
            <person name="Caballero-Perez J."/>
            <person name="Catarino B."/>
            <person name="Chen F."/>
            <person name="Chiyoda S."/>
            <person name="Chovatia M."/>
            <person name="Davies K.M."/>
            <person name="Delmans M."/>
            <person name="Demura T."/>
            <person name="Dierschke T."/>
            <person name="Dolan L."/>
            <person name="Dorantes-Acosta A.E."/>
            <person name="Eklund D.M."/>
            <person name="Florent S.N."/>
            <person name="Flores-Sandoval E."/>
            <person name="Fujiyama A."/>
            <person name="Fukuzawa H."/>
            <person name="Galik B."/>
            <person name="Grimanelli D."/>
            <person name="Grimwood J."/>
            <person name="Grossniklaus U."/>
            <person name="Hamada T."/>
            <person name="Haseloff J."/>
            <person name="Hetherington A.J."/>
            <person name="Higo A."/>
            <person name="Hirakawa Y."/>
            <person name="Hundley H.N."/>
            <person name="Ikeda Y."/>
            <person name="Inoue K."/>
            <person name="Inoue S.I."/>
            <person name="Ishida S."/>
            <person name="Jia Q."/>
            <person name="Kakita M."/>
            <person name="Kanazawa T."/>
            <person name="Kawai Y."/>
            <person name="Kawashima T."/>
            <person name="Kennedy M."/>
            <person name="Kinose K."/>
            <person name="Kinoshita T."/>
            <person name="Kohara Y."/>
            <person name="Koide E."/>
            <person name="Komatsu K."/>
            <person name="Kopischke S."/>
            <person name="Kubo M."/>
            <person name="Kyozuka J."/>
            <person name="Lagercrantz U."/>
            <person name="Lin S.S."/>
            <person name="Lindquist E."/>
            <person name="Lipzen A.M."/>
            <person name="Lu C.W."/>
            <person name="De Luna E."/>
            <person name="Martienssen R.A."/>
            <person name="Minamino N."/>
            <person name="Mizutani M."/>
            <person name="Mizutani M."/>
            <person name="Mochizuki N."/>
            <person name="Monte I."/>
            <person name="Mosher R."/>
            <person name="Nagasaki H."/>
            <person name="Nakagami H."/>
            <person name="Naramoto S."/>
            <person name="Nishitani K."/>
            <person name="Ohtani M."/>
            <person name="Okamoto T."/>
            <person name="Okumura M."/>
            <person name="Phillips J."/>
            <person name="Pollak B."/>
            <person name="Reinders A."/>
            <person name="Rovekamp M."/>
            <person name="Sano R."/>
            <person name="Sawa S."/>
            <person name="Schmid M.W."/>
            <person name="Shirakawa M."/>
            <person name="Solano R."/>
            <person name="Spunde A."/>
            <person name="Suetsugu N."/>
            <person name="Sugano S."/>
            <person name="Sugiyama A."/>
            <person name="Sun R."/>
            <person name="Suzuki Y."/>
            <person name="Takenaka M."/>
            <person name="Takezawa D."/>
            <person name="Tomogane H."/>
            <person name="Tsuzuki M."/>
            <person name="Ueda T."/>
            <person name="Umeda M."/>
            <person name="Ward J.M."/>
            <person name="Watanabe Y."/>
            <person name="Yazaki K."/>
            <person name="Yokoyama R."/>
            <person name="Yoshitake Y."/>
            <person name="Yotsui I."/>
            <person name="Zachgo S."/>
            <person name="Schmutz J."/>
        </authorList>
    </citation>
    <scope>NUCLEOTIDE SEQUENCE [LARGE SCALE GENOMIC DNA]</scope>
    <source>
        <strain evidence="13">Tak-1</strain>
    </source>
</reference>
<dbReference type="OMA" id="NWRPTFW"/>
<evidence type="ECO:0000256" key="4">
    <source>
        <dbReference type="ARBA" id="ARBA00022741"/>
    </source>
</evidence>
<organism evidence="12 13">
    <name type="scientific">Marchantia polymorpha</name>
    <name type="common">Common liverwort</name>
    <name type="synonym">Marchantia aquatica</name>
    <dbReference type="NCBI Taxonomy" id="3197"/>
    <lineage>
        <taxon>Eukaryota</taxon>
        <taxon>Viridiplantae</taxon>
        <taxon>Streptophyta</taxon>
        <taxon>Embryophyta</taxon>
        <taxon>Marchantiophyta</taxon>
        <taxon>Marchantiopsida</taxon>
        <taxon>Marchantiidae</taxon>
        <taxon>Marchantiales</taxon>
        <taxon>Marchantiaceae</taxon>
        <taxon>Marchantia</taxon>
    </lineage>
</organism>